<protein>
    <submittedName>
        <fullName evidence="2">DUF4440 domain-containing protein</fullName>
    </submittedName>
</protein>
<dbReference type="EMBL" id="MRTF01000006">
    <property type="protein sequence ID" value="OME91373.1"/>
    <property type="molecule type" value="Genomic_DNA"/>
</dbReference>
<evidence type="ECO:0000313" key="2">
    <source>
        <dbReference type="EMBL" id="OME91373.1"/>
    </source>
</evidence>
<evidence type="ECO:0000313" key="3">
    <source>
        <dbReference type="Proteomes" id="UP000187074"/>
    </source>
</evidence>
<dbReference type="AlphaFoldDB" id="A0A1R1AZ49"/>
<dbReference type="RefSeq" id="WP_076323769.1">
    <property type="nucleotide sequence ID" value="NZ_MRTF01000006.1"/>
</dbReference>
<dbReference type="SUPFAM" id="SSF54427">
    <property type="entry name" value="NTF2-like"/>
    <property type="match status" value="1"/>
</dbReference>
<dbReference type="InterPro" id="IPR032710">
    <property type="entry name" value="NTF2-like_dom_sf"/>
</dbReference>
<dbReference type="InterPro" id="IPR037401">
    <property type="entry name" value="SnoaL-like"/>
</dbReference>
<organism evidence="2 3">
    <name type="scientific">Paenibacillus lautus</name>
    <name type="common">Bacillus lautus</name>
    <dbReference type="NCBI Taxonomy" id="1401"/>
    <lineage>
        <taxon>Bacteria</taxon>
        <taxon>Bacillati</taxon>
        <taxon>Bacillota</taxon>
        <taxon>Bacilli</taxon>
        <taxon>Bacillales</taxon>
        <taxon>Paenibacillaceae</taxon>
        <taxon>Paenibacillus</taxon>
    </lineage>
</organism>
<reference evidence="2 3" key="1">
    <citation type="submission" date="2016-11" db="EMBL/GenBank/DDBJ databases">
        <title>Paenibacillus species isolates.</title>
        <authorList>
            <person name="Beno S.M."/>
        </authorList>
    </citation>
    <scope>NUCLEOTIDE SEQUENCE [LARGE SCALE GENOMIC DNA]</scope>
    <source>
        <strain evidence="2 3">FSL F4-0100</strain>
    </source>
</reference>
<proteinExistence type="predicted"/>
<dbReference type="STRING" id="1401.BK123_18105"/>
<accession>A0A1R1AZ49</accession>
<dbReference type="Proteomes" id="UP000187074">
    <property type="component" value="Unassembled WGS sequence"/>
</dbReference>
<feature type="domain" description="SnoaL-like" evidence="1">
    <location>
        <begin position="5"/>
        <end position="128"/>
    </location>
</feature>
<name>A0A1R1AZ49_PAELA</name>
<dbReference type="OrthoDB" id="2887901at2"/>
<dbReference type="Pfam" id="PF13577">
    <property type="entry name" value="SnoaL_4"/>
    <property type="match status" value="1"/>
</dbReference>
<dbReference type="InterPro" id="IPR011944">
    <property type="entry name" value="Steroid_delta5-4_isomerase"/>
</dbReference>
<comment type="caution">
    <text evidence="2">The sequence shown here is derived from an EMBL/GenBank/DDBJ whole genome shotgun (WGS) entry which is preliminary data.</text>
</comment>
<sequence>MNGTYEDRQAIQTLFDSLSKAWGEGNGRAYAECFTDDADYVTFSGQHLKGRQEIDEVHQELWNGVLRDSKLVAGPTPTELRFLTPELAIAHATGAVQLRFHKKPPTSRFSINTNVLIKQNGEWKISAFHNCRIQEPGWIQRLMMRSKSKSS</sequence>
<dbReference type="NCBIfam" id="TIGR02246">
    <property type="entry name" value="SgcJ/EcaC family oxidoreductase"/>
    <property type="match status" value="1"/>
</dbReference>
<dbReference type="Gene3D" id="3.10.450.50">
    <property type="match status" value="1"/>
</dbReference>
<gene>
    <name evidence="2" type="ORF">BK123_18105</name>
</gene>
<evidence type="ECO:0000259" key="1">
    <source>
        <dbReference type="Pfam" id="PF13577"/>
    </source>
</evidence>